<feature type="DNA-binding region" description="H-T-H motif" evidence="5">
    <location>
        <begin position="31"/>
        <end position="50"/>
    </location>
</feature>
<evidence type="ECO:0000313" key="8">
    <source>
        <dbReference type="Proteomes" id="UP000188929"/>
    </source>
</evidence>
<dbReference type="Gene3D" id="1.10.10.60">
    <property type="entry name" value="Homeodomain-like"/>
    <property type="match status" value="1"/>
</dbReference>
<dbReference type="AlphaFoldDB" id="A0A1V2I0D8"/>
<proteinExistence type="predicted"/>
<dbReference type="GO" id="GO:0000976">
    <property type="term" value="F:transcription cis-regulatory region binding"/>
    <property type="evidence" value="ECO:0007669"/>
    <property type="project" value="TreeGrafter"/>
</dbReference>
<evidence type="ECO:0000256" key="4">
    <source>
        <dbReference type="ARBA" id="ARBA00023163"/>
    </source>
</evidence>
<dbReference type="PANTHER" id="PTHR30055:SF175">
    <property type="entry name" value="HTH-TYPE TRANSCRIPTIONAL REPRESSOR KSTR2"/>
    <property type="match status" value="1"/>
</dbReference>
<keyword evidence="8" id="KW-1185">Reference proteome</keyword>
<dbReference type="PRINTS" id="PR00455">
    <property type="entry name" value="HTHTETR"/>
</dbReference>
<dbReference type="Proteomes" id="UP000188929">
    <property type="component" value="Unassembled WGS sequence"/>
</dbReference>
<keyword evidence="4" id="KW-0804">Transcription</keyword>
<gene>
    <name evidence="7" type="ORF">BL253_34980</name>
</gene>
<dbReference type="InterPro" id="IPR050109">
    <property type="entry name" value="HTH-type_TetR-like_transc_reg"/>
</dbReference>
<dbReference type="RefSeq" id="WP_158230486.1">
    <property type="nucleotide sequence ID" value="NZ_MOMC01000101.1"/>
</dbReference>
<dbReference type="OrthoDB" id="4709966at2"/>
<dbReference type="InterPro" id="IPR001647">
    <property type="entry name" value="HTH_TetR"/>
</dbReference>
<comment type="caution">
    <text evidence="7">The sequence shown here is derived from an EMBL/GenBank/DDBJ whole genome shotgun (WGS) entry which is preliminary data.</text>
</comment>
<evidence type="ECO:0000256" key="5">
    <source>
        <dbReference type="PROSITE-ProRule" id="PRU00335"/>
    </source>
</evidence>
<evidence type="ECO:0000313" key="7">
    <source>
        <dbReference type="EMBL" id="ONH22683.1"/>
    </source>
</evidence>
<reference evidence="8" key="1">
    <citation type="submission" date="2016-10" db="EMBL/GenBank/DDBJ databases">
        <title>Frankia sp. NRRL B-16386 Genome sequencing.</title>
        <authorList>
            <person name="Ghodhbane-Gtari F."/>
            <person name="Swanson E."/>
            <person name="Gueddou A."/>
            <person name="Hezbri K."/>
            <person name="Ktari K."/>
            <person name="Nouioui I."/>
            <person name="Morris K."/>
            <person name="Simpson S."/>
            <person name="Abebe-Akele F."/>
            <person name="Thomas K."/>
            <person name="Gtari M."/>
            <person name="Tisa L.S."/>
        </authorList>
    </citation>
    <scope>NUCLEOTIDE SEQUENCE [LARGE SCALE GENOMIC DNA]</scope>
    <source>
        <strain evidence="8">NRRL B-16386</strain>
    </source>
</reference>
<keyword evidence="2" id="KW-0805">Transcription regulation</keyword>
<evidence type="ECO:0000256" key="1">
    <source>
        <dbReference type="ARBA" id="ARBA00022491"/>
    </source>
</evidence>
<feature type="domain" description="HTH tetR-type" evidence="6">
    <location>
        <begin position="8"/>
        <end position="68"/>
    </location>
</feature>
<organism evidence="7 8">
    <name type="scientific">Pseudofrankia asymbiotica</name>
    <dbReference type="NCBI Taxonomy" id="1834516"/>
    <lineage>
        <taxon>Bacteria</taxon>
        <taxon>Bacillati</taxon>
        <taxon>Actinomycetota</taxon>
        <taxon>Actinomycetes</taxon>
        <taxon>Frankiales</taxon>
        <taxon>Frankiaceae</taxon>
        <taxon>Pseudofrankia</taxon>
    </lineage>
</organism>
<dbReference type="SUPFAM" id="SSF48498">
    <property type="entry name" value="Tetracyclin repressor-like, C-terminal domain"/>
    <property type="match status" value="1"/>
</dbReference>
<dbReference type="Gene3D" id="1.10.357.10">
    <property type="entry name" value="Tetracycline Repressor, domain 2"/>
    <property type="match status" value="1"/>
</dbReference>
<dbReference type="InterPro" id="IPR036271">
    <property type="entry name" value="Tet_transcr_reg_TetR-rel_C_sf"/>
</dbReference>
<evidence type="ECO:0000259" key="6">
    <source>
        <dbReference type="PROSITE" id="PS50977"/>
    </source>
</evidence>
<dbReference type="GO" id="GO:0003700">
    <property type="term" value="F:DNA-binding transcription factor activity"/>
    <property type="evidence" value="ECO:0007669"/>
    <property type="project" value="TreeGrafter"/>
</dbReference>
<dbReference type="Pfam" id="PF00440">
    <property type="entry name" value="TetR_N"/>
    <property type="match status" value="1"/>
</dbReference>
<evidence type="ECO:0000256" key="3">
    <source>
        <dbReference type="ARBA" id="ARBA00023125"/>
    </source>
</evidence>
<dbReference type="PANTHER" id="PTHR30055">
    <property type="entry name" value="HTH-TYPE TRANSCRIPTIONAL REGULATOR RUTR"/>
    <property type="match status" value="1"/>
</dbReference>
<dbReference type="SUPFAM" id="SSF46689">
    <property type="entry name" value="Homeodomain-like"/>
    <property type="match status" value="1"/>
</dbReference>
<dbReference type="PROSITE" id="PS50977">
    <property type="entry name" value="HTH_TETR_2"/>
    <property type="match status" value="1"/>
</dbReference>
<dbReference type="Pfam" id="PF17932">
    <property type="entry name" value="TetR_C_24"/>
    <property type="match status" value="1"/>
</dbReference>
<evidence type="ECO:0000256" key="2">
    <source>
        <dbReference type="ARBA" id="ARBA00023015"/>
    </source>
</evidence>
<name>A0A1V2I0D8_9ACTN</name>
<keyword evidence="1" id="KW-0678">Repressor</keyword>
<protein>
    <recommendedName>
        <fullName evidence="6">HTH tetR-type domain-containing protein</fullName>
    </recommendedName>
</protein>
<dbReference type="InterPro" id="IPR009057">
    <property type="entry name" value="Homeodomain-like_sf"/>
</dbReference>
<dbReference type="EMBL" id="MOMC01000101">
    <property type="protein sequence ID" value="ONH22683.1"/>
    <property type="molecule type" value="Genomic_DNA"/>
</dbReference>
<keyword evidence="3 5" id="KW-0238">DNA-binding</keyword>
<accession>A0A1V2I0D8</accession>
<dbReference type="InterPro" id="IPR041490">
    <property type="entry name" value="KstR2_TetR_C"/>
</dbReference>
<sequence length="206" mass="23324">MPESNGNAARRNQVLDAALKVFAAYGYQRASVNDIAEKAGLRKPSLYHYMQSKEDLLEAIVTRSHKRLTDQLKELPAVDSAMLMLRQIVYTHVLFNLQYGDEVSVFQADFRMLSPERQVPIRKMLNEYDRSLQVLVEEAQRRNEVPADVDAKLSVLWIMGGANHVVRWYRPKLGSKPEDIAHQFADLSVAALRGCVSDVPVGSRAR</sequence>